<protein>
    <submittedName>
        <fullName evidence="2">Sporulation initiation inhibitor protein Soj</fullName>
        <ecNumber evidence="2">3.6.-.-</ecNumber>
    </submittedName>
</protein>
<dbReference type="CDD" id="cd02042">
    <property type="entry name" value="ParAB_family"/>
    <property type="match status" value="1"/>
</dbReference>
<keyword evidence="2" id="KW-0378">Hydrolase</keyword>
<dbReference type="EMBL" id="CABFVA020000077">
    <property type="protein sequence ID" value="VVM06933.1"/>
    <property type="molecule type" value="Genomic_DNA"/>
</dbReference>
<dbReference type="OrthoDB" id="9815116at2"/>
<accession>A0A5E6MGD9</accession>
<proteinExistence type="predicted"/>
<dbReference type="InterPro" id="IPR050678">
    <property type="entry name" value="DNA_Partitioning_ATPase"/>
</dbReference>
<dbReference type="AlphaFoldDB" id="A0A5E6MGD9"/>
<dbReference type="Gene3D" id="3.40.50.300">
    <property type="entry name" value="P-loop containing nucleotide triphosphate hydrolases"/>
    <property type="match status" value="1"/>
</dbReference>
<name>A0A5E6MGD9_9BACT</name>
<dbReference type="PANTHER" id="PTHR13696:SF52">
    <property type="entry name" value="PARA FAMILY PROTEIN CT_582"/>
    <property type="match status" value="1"/>
</dbReference>
<feature type="domain" description="AAA" evidence="1">
    <location>
        <begin position="1"/>
        <end position="166"/>
    </location>
</feature>
<evidence type="ECO:0000313" key="2">
    <source>
        <dbReference type="EMBL" id="VVM06933.1"/>
    </source>
</evidence>
<reference evidence="2 3" key="1">
    <citation type="submission" date="2019-09" db="EMBL/GenBank/DDBJ databases">
        <authorList>
            <person name="Cremers G."/>
        </authorList>
    </citation>
    <scope>NUCLEOTIDE SEQUENCE [LARGE SCALE GENOMIC DNA]</scope>
    <source>
        <strain evidence="2">4A</strain>
    </source>
</reference>
<gene>
    <name evidence="2" type="primary">soj</name>
    <name evidence="2" type="ORF">MAMT_01463</name>
</gene>
<dbReference type="PANTHER" id="PTHR13696">
    <property type="entry name" value="P-LOOP CONTAINING NUCLEOSIDE TRIPHOSPHATE HYDROLASE"/>
    <property type="match status" value="1"/>
</dbReference>
<dbReference type="EC" id="3.6.-.-" evidence="2"/>
<dbReference type="GO" id="GO:0016787">
    <property type="term" value="F:hydrolase activity"/>
    <property type="evidence" value="ECO:0007669"/>
    <property type="project" value="UniProtKB-KW"/>
</dbReference>
<evidence type="ECO:0000259" key="1">
    <source>
        <dbReference type="Pfam" id="PF13614"/>
    </source>
</evidence>
<organism evidence="2 3">
    <name type="scientific">Methylacidimicrobium tartarophylax</name>
    <dbReference type="NCBI Taxonomy" id="1041768"/>
    <lineage>
        <taxon>Bacteria</taxon>
        <taxon>Pseudomonadati</taxon>
        <taxon>Verrucomicrobiota</taxon>
        <taxon>Methylacidimicrobium</taxon>
    </lineage>
</organism>
<sequence>MKVIAVANQKGGVGKTTTTINLAACLAEQGKRVLLIDTDPQANATSGLGSVVPPGGSLRSVLLGEKRIREQIVSTLLPRLALVPSELELAAIETTFAASESPFFQLRGALQPLREEQDYDIVLLDTPPSLGLLMANALAAADLVLIPLQCEYYALEGLSKILDLLPKLGAVESGKGTRILGILMTMFDVRTNLSQQVVEDVRRHVPELLFQTIIPRSIRLAEAPSHGKPITAYDPSSVGAVSYRHFCTEFLNRLSA</sequence>
<dbReference type="PRINTS" id="PR00091">
    <property type="entry name" value="NITROGNASEII"/>
</dbReference>
<dbReference type="FunFam" id="3.40.50.300:FF:000285">
    <property type="entry name" value="Sporulation initiation inhibitor Soj"/>
    <property type="match status" value="1"/>
</dbReference>
<evidence type="ECO:0000313" key="3">
    <source>
        <dbReference type="Proteomes" id="UP000334923"/>
    </source>
</evidence>
<dbReference type="RefSeq" id="WP_142660303.1">
    <property type="nucleotide sequence ID" value="NZ_CABFVA020000077.1"/>
</dbReference>
<dbReference type="Pfam" id="PF13614">
    <property type="entry name" value="AAA_31"/>
    <property type="match status" value="1"/>
</dbReference>
<dbReference type="Proteomes" id="UP000334923">
    <property type="component" value="Unassembled WGS sequence"/>
</dbReference>
<dbReference type="PIRSF" id="PIRSF009320">
    <property type="entry name" value="Nuc_binding_HP_1000"/>
    <property type="match status" value="1"/>
</dbReference>
<dbReference type="SUPFAM" id="SSF52540">
    <property type="entry name" value="P-loop containing nucleoside triphosphate hydrolases"/>
    <property type="match status" value="1"/>
</dbReference>
<dbReference type="InterPro" id="IPR025669">
    <property type="entry name" value="AAA_dom"/>
</dbReference>
<keyword evidence="3" id="KW-1185">Reference proteome</keyword>
<dbReference type="InterPro" id="IPR027417">
    <property type="entry name" value="P-loop_NTPase"/>
</dbReference>